<evidence type="ECO:0000256" key="3">
    <source>
        <dbReference type="ARBA" id="ARBA00022763"/>
    </source>
</evidence>
<dbReference type="RefSeq" id="WP_072326673.1">
    <property type="nucleotide sequence ID" value="NZ_FPJW01000008.1"/>
</dbReference>
<feature type="domain" description="UvrD-like helicase C-terminal" evidence="12">
    <location>
        <begin position="625"/>
        <end position="672"/>
    </location>
</feature>
<keyword evidence="15" id="KW-1185">Reference proteome</keyword>
<dbReference type="GO" id="GO:0005524">
    <property type="term" value="F:ATP binding"/>
    <property type="evidence" value="ECO:0007669"/>
    <property type="project" value="UniProtKB-UniRule"/>
</dbReference>
<dbReference type="AlphaFoldDB" id="A0A1K1YNU1"/>
<dbReference type="InterPro" id="IPR006344">
    <property type="entry name" value="RecD"/>
</dbReference>
<dbReference type="PANTHER" id="PTHR43788:SF6">
    <property type="entry name" value="DNA HELICASE B"/>
    <property type="match status" value="1"/>
</dbReference>
<keyword evidence="4 11" id="KW-0378">Hydrolase</keyword>
<dbReference type="InterPro" id="IPR049550">
    <property type="entry name" value="RecD_N"/>
</dbReference>
<keyword evidence="3 11" id="KW-0227">DNA damage</keyword>
<dbReference type="OrthoDB" id="9803432at2"/>
<feature type="domain" description="RecBCD enzyme subunit RecD N-terminal" evidence="13">
    <location>
        <begin position="22"/>
        <end position="137"/>
    </location>
</feature>
<dbReference type="Pfam" id="PF13245">
    <property type="entry name" value="AAA_19"/>
    <property type="match status" value="1"/>
</dbReference>
<comment type="miscellaneous">
    <text evidence="11">In the RecBCD complex, RecB has a slow 3'-5' helicase, an exonuclease activity and loads RecA onto ssDNA, RecD has a fast 5'-3' helicase activity, while RecC stimulates the ATPase and processivity of the RecB helicase and contributes to recognition of the Chi site.</text>
</comment>
<dbReference type="NCBIfam" id="TIGR01447">
    <property type="entry name" value="recD"/>
    <property type="match status" value="1"/>
</dbReference>
<dbReference type="GO" id="GO:0000724">
    <property type="term" value="P:double-strand break repair via homologous recombination"/>
    <property type="evidence" value="ECO:0007669"/>
    <property type="project" value="UniProtKB-UniRule"/>
</dbReference>
<evidence type="ECO:0000256" key="2">
    <source>
        <dbReference type="ARBA" id="ARBA00022741"/>
    </source>
</evidence>
<comment type="catalytic activity">
    <reaction evidence="11">
        <text>ATP + H2O = ADP + phosphate + H(+)</text>
        <dbReference type="Rhea" id="RHEA:13065"/>
        <dbReference type="ChEBI" id="CHEBI:15377"/>
        <dbReference type="ChEBI" id="CHEBI:15378"/>
        <dbReference type="ChEBI" id="CHEBI:30616"/>
        <dbReference type="ChEBI" id="CHEBI:43474"/>
        <dbReference type="ChEBI" id="CHEBI:456216"/>
        <dbReference type="EC" id="5.6.2.3"/>
    </reaction>
</comment>
<name>A0A1K1YNU1_9GAMM</name>
<evidence type="ECO:0000313" key="15">
    <source>
        <dbReference type="Proteomes" id="UP000182350"/>
    </source>
</evidence>
<dbReference type="InterPro" id="IPR050534">
    <property type="entry name" value="Coronavir_polyprotein_1ab"/>
</dbReference>
<comment type="function">
    <text evidence="11">A helicase/nuclease that prepares dsDNA breaks (DSB) for recombinational DNA repair. Binds to DSBs and unwinds DNA via a highly rapid and processive ATP-dependent bidirectional helicase activity. Unwinds dsDNA until it encounters a Chi (crossover hotspot instigator) sequence from the 3' direction. Cuts ssDNA a few nucleotides 3' to the Chi site. The properties and activities of the enzyme are changed at Chi. The Chi-altered holoenzyme produces a long 3'-ssDNA overhang and facilitates RecA-binding to the ssDNA for homologous DNA recombination and repair. Holoenzyme degrades any linearized DNA that is unable to undergo homologous recombination. In the holoenzyme this subunit has ssDNA-dependent ATPase and 5'-3' helicase activity. When added to pre-assembled RecBC greatly stimulates nuclease activity and augments holoenzyme processivity. Negatively regulates the RecA-loading ability of RecBCD.</text>
</comment>
<keyword evidence="2 11" id="KW-0547">Nucleotide-binding</keyword>
<comment type="subunit">
    <text evidence="11">Heterotrimer of RecB, RecC and RecD. All subunits contribute to DNA-binding.</text>
</comment>
<keyword evidence="9 11" id="KW-0234">DNA repair</keyword>
<dbReference type="HAMAP" id="MF_01487">
    <property type="entry name" value="RecD"/>
    <property type="match status" value="1"/>
</dbReference>
<dbReference type="GO" id="GO:0003677">
    <property type="term" value="F:DNA binding"/>
    <property type="evidence" value="ECO:0007669"/>
    <property type="project" value="UniProtKB-UniRule"/>
</dbReference>
<proteinExistence type="inferred from homology"/>
<dbReference type="InterPro" id="IPR041851">
    <property type="entry name" value="RecD_N_sf"/>
</dbReference>
<evidence type="ECO:0000256" key="1">
    <source>
        <dbReference type="ARBA" id="ARBA00022722"/>
    </source>
</evidence>
<evidence type="ECO:0000313" key="14">
    <source>
        <dbReference type="EMBL" id="SFX63673.1"/>
    </source>
</evidence>
<keyword evidence="5 11" id="KW-0347">Helicase</keyword>
<evidence type="ECO:0000256" key="8">
    <source>
        <dbReference type="ARBA" id="ARBA00023125"/>
    </source>
</evidence>
<keyword evidence="1 11" id="KW-0540">Nuclease</keyword>
<dbReference type="Proteomes" id="UP000182350">
    <property type="component" value="Unassembled WGS sequence"/>
</dbReference>
<keyword evidence="6 11" id="KW-0269">Exonuclease</keyword>
<organism evidence="14 15">
    <name type="scientific">Marinospirillum alkaliphilum DSM 21637</name>
    <dbReference type="NCBI Taxonomy" id="1122209"/>
    <lineage>
        <taxon>Bacteria</taxon>
        <taxon>Pseudomonadati</taxon>
        <taxon>Pseudomonadota</taxon>
        <taxon>Gammaproteobacteria</taxon>
        <taxon>Oceanospirillales</taxon>
        <taxon>Oceanospirillaceae</taxon>
        <taxon>Marinospirillum</taxon>
    </lineage>
</organism>
<reference evidence="14 15" key="1">
    <citation type="submission" date="2016-11" db="EMBL/GenBank/DDBJ databases">
        <authorList>
            <person name="Jaros S."/>
            <person name="Januszkiewicz K."/>
            <person name="Wedrychowicz H."/>
        </authorList>
    </citation>
    <scope>NUCLEOTIDE SEQUENCE [LARGE SCALE GENOMIC DNA]</scope>
    <source>
        <strain evidence="14 15">DSM 21637</strain>
    </source>
</reference>
<feature type="binding site" evidence="11">
    <location>
        <begin position="215"/>
        <end position="222"/>
    </location>
    <ligand>
        <name>ATP</name>
        <dbReference type="ChEBI" id="CHEBI:30616"/>
    </ligand>
</feature>
<evidence type="ECO:0000256" key="7">
    <source>
        <dbReference type="ARBA" id="ARBA00022840"/>
    </source>
</evidence>
<evidence type="ECO:0000256" key="5">
    <source>
        <dbReference type="ARBA" id="ARBA00022806"/>
    </source>
</evidence>
<dbReference type="Pfam" id="PF13538">
    <property type="entry name" value="UvrD_C_2"/>
    <property type="match status" value="1"/>
</dbReference>
<dbReference type="CDD" id="cd17933">
    <property type="entry name" value="DEXSc_RecD-like"/>
    <property type="match status" value="1"/>
</dbReference>
<evidence type="ECO:0000256" key="6">
    <source>
        <dbReference type="ARBA" id="ARBA00022839"/>
    </source>
</evidence>
<dbReference type="Gene3D" id="3.40.50.300">
    <property type="entry name" value="P-loop containing nucleotide triphosphate hydrolases"/>
    <property type="match status" value="3"/>
</dbReference>
<dbReference type="GO" id="GO:0009338">
    <property type="term" value="C:exodeoxyribonuclease V complex"/>
    <property type="evidence" value="ECO:0007669"/>
    <property type="project" value="InterPro"/>
</dbReference>
<dbReference type="SUPFAM" id="SSF52540">
    <property type="entry name" value="P-loop containing nucleoside triphosphate hydrolases"/>
    <property type="match status" value="2"/>
</dbReference>
<dbReference type="InterPro" id="IPR027417">
    <property type="entry name" value="P-loop_NTPase"/>
</dbReference>
<dbReference type="Gene3D" id="1.10.10.1020">
    <property type="entry name" value="RecBCD complex, subunit RecD, N-terminal domain"/>
    <property type="match status" value="1"/>
</dbReference>
<sequence length="703" mass="77533">MTRFPVFDATLLLQLLEDWQQSGRLRALDLALARFIRQQTATDDPLLLLSVALVSEAAGQGHVCLDLHTSLQQRQQLQQRLQPANTAQQQRQQCFVQWLQGLTLEAWLSSLSLSPAISDCRAAGDAWPERPLVLSGSNHSPLLYLRRYHQHEQQIQQGILQRLQQPLALPEAATQHLLQALFPESGSARLPTDQPDWQKISCVLAARHNFGIITGGPGTGKTTTVIRLLALLQGLQLLQQQPLLQIRLAAPTGKAAARLNASISRNVSSQPLPAALEQQLRAAIPTQVTTLHRLLGSQANTRHFRHHAGHPLPADLVVVDEASMVDVEMMARLLDALPPTARLILIGDKDQLASVEAGSVLGDLCQDALAGHYTADTCDWIQRITGEAPLDPQTGRLLLDEQGSAISQATGMLRHSYRFANHPGIGQLAATVNRTQPAAATEVLQLLESRDNLGCLRPEKNHWTRSFPQPTRPLTLQQAFHHLVVEGYRGYLQQLNQRPTTGQDDPEALQHWAQAVFAAHARFQLLAAVRQGDWGVEQLNREIRKALVTAGLLPAGNQQWYAGRPVLITRNDYSLKLMNGDIGICLDLCSDASPDQPAQLWVAFADEQGGIRWILPSRLQDAETVFAMTVHKSQGSEFEHTALVLPDQPGPVLTRELLYTGITRSSKDFTLVLPNPELLTGTLQNRVERASGLQPLFSRPKPD</sequence>
<keyword evidence="10 11" id="KW-0413">Isomerase</keyword>
<evidence type="ECO:0000259" key="12">
    <source>
        <dbReference type="Pfam" id="PF13538"/>
    </source>
</evidence>
<dbReference type="GO" id="GO:0017116">
    <property type="term" value="F:single-stranded DNA helicase activity"/>
    <property type="evidence" value="ECO:0007669"/>
    <property type="project" value="TreeGrafter"/>
</dbReference>
<evidence type="ECO:0000256" key="4">
    <source>
        <dbReference type="ARBA" id="ARBA00022801"/>
    </source>
</evidence>
<dbReference type="EMBL" id="FPJW01000008">
    <property type="protein sequence ID" value="SFX63673.1"/>
    <property type="molecule type" value="Genomic_DNA"/>
</dbReference>
<dbReference type="CDD" id="cd18809">
    <property type="entry name" value="SF1_C_RecD"/>
    <property type="match status" value="1"/>
</dbReference>
<dbReference type="EC" id="5.6.2.3" evidence="11"/>
<dbReference type="PANTHER" id="PTHR43788">
    <property type="entry name" value="DNA2/NAM7 HELICASE FAMILY MEMBER"/>
    <property type="match status" value="1"/>
</dbReference>
<evidence type="ECO:0000256" key="10">
    <source>
        <dbReference type="ARBA" id="ARBA00023235"/>
    </source>
</evidence>
<evidence type="ECO:0000256" key="11">
    <source>
        <dbReference type="HAMAP-Rule" id="MF_01487"/>
    </source>
</evidence>
<evidence type="ECO:0000259" key="13">
    <source>
        <dbReference type="Pfam" id="PF21185"/>
    </source>
</evidence>
<dbReference type="GO" id="GO:0043139">
    <property type="term" value="F:5'-3' DNA helicase activity"/>
    <property type="evidence" value="ECO:0007669"/>
    <property type="project" value="UniProtKB-UniRule"/>
</dbReference>
<comment type="similarity">
    <text evidence="11">Belongs to the RecD family.</text>
</comment>
<dbReference type="Pfam" id="PF21185">
    <property type="entry name" value="RecD_N"/>
    <property type="match status" value="1"/>
</dbReference>
<keyword evidence="7 11" id="KW-0067">ATP-binding</keyword>
<dbReference type="STRING" id="1122209.SAMN02745752_02350"/>
<keyword evidence="8 11" id="KW-0238">DNA-binding</keyword>
<dbReference type="GO" id="GO:0008854">
    <property type="term" value="F:exodeoxyribonuclease V activity"/>
    <property type="evidence" value="ECO:0007669"/>
    <property type="project" value="InterPro"/>
</dbReference>
<dbReference type="InterPro" id="IPR027785">
    <property type="entry name" value="UvrD-like_helicase_C"/>
</dbReference>
<dbReference type="GO" id="GO:0016887">
    <property type="term" value="F:ATP hydrolysis activity"/>
    <property type="evidence" value="ECO:0007669"/>
    <property type="project" value="RHEA"/>
</dbReference>
<protein>
    <recommendedName>
        <fullName evidence="11">RecBCD enzyme subunit RecD</fullName>
        <ecNumber evidence="11">5.6.2.3</ecNumber>
    </recommendedName>
    <alternativeName>
        <fullName evidence="11">DNA 5'-3' helicase subunit RecD</fullName>
    </alternativeName>
    <alternativeName>
        <fullName evidence="11">Exonuclease V subunit RecD</fullName>
        <shortName evidence="11">ExoV subunit RecD</shortName>
    </alternativeName>
    <alternativeName>
        <fullName evidence="11">Helicase/nuclease RecBCD subunit RecD</fullName>
    </alternativeName>
</protein>
<evidence type="ECO:0000256" key="9">
    <source>
        <dbReference type="ARBA" id="ARBA00023204"/>
    </source>
</evidence>
<gene>
    <name evidence="11" type="primary">recD</name>
    <name evidence="14" type="ORF">SAMN02745752_02350</name>
</gene>
<accession>A0A1K1YNU1</accession>